<evidence type="ECO:0000259" key="1">
    <source>
        <dbReference type="SMART" id="SM00835"/>
    </source>
</evidence>
<name>A0ABQ4QVY1_9HYPH</name>
<dbReference type="Gene3D" id="2.60.120.10">
    <property type="entry name" value="Jelly Rolls"/>
    <property type="match status" value="1"/>
</dbReference>
<accession>A0ABQ4QVY1</accession>
<dbReference type="InterPro" id="IPR006045">
    <property type="entry name" value="Cupin_1"/>
</dbReference>
<proteinExistence type="predicted"/>
<evidence type="ECO:0000313" key="2">
    <source>
        <dbReference type="EMBL" id="GJD49443.1"/>
    </source>
</evidence>
<dbReference type="EMBL" id="BPQH01000006">
    <property type="protein sequence ID" value="GJD49443.1"/>
    <property type="molecule type" value="Genomic_DNA"/>
</dbReference>
<dbReference type="SUPFAM" id="SSF51182">
    <property type="entry name" value="RmlC-like cupins"/>
    <property type="match status" value="1"/>
</dbReference>
<protein>
    <recommendedName>
        <fullName evidence="1">Cupin type-1 domain-containing protein</fullName>
    </recommendedName>
</protein>
<dbReference type="InterPro" id="IPR011051">
    <property type="entry name" value="RmlC_Cupin_sf"/>
</dbReference>
<dbReference type="InterPro" id="IPR014710">
    <property type="entry name" value="RmlC-like_jellyroll"/>
</dbReference>
<gene>
    <name evidence="2" type="ORF">OPKNFCMD_2173</name>
</gene>
<keyword evidence="3" id="KW-1185">Reference proteome</keyword>
<feature type="domain" description="Cupin type-1" evidence="1">
    <location>
        <begin position="6"/>
        <end position="134"/>
    </location>
</feature>
<organism evidence="2 3">
    <name type="scientific">Methylobacterium crusticola</name>
    <dbReference type="NCBI Taxonomy" id="1697972"/>
    <lineage>
        <taxon>Bacteria</taxon>
        <taxon>Pseudomonadati</taxon>
        <taxon>Pseudomonadota</taxon>
        <taxon>Alphaproteobacteria</taxon>
        <taxon>Hyphomicrobiales</taxon>
        <taxon>Methylobacteriaceae</taxon>
        <taxon>Methylobacterium</taxon>
    </lineage>
</organism>
<sequence>MARDALPISQGGRVTNPFNGETFVFTQVDEVPEFAQFDVHLARGGMLTGTGMHHVHPYADEAFTVREGKLILSIDGVRRTLEPGQGFLVRRGVPHHVRNGHDGETLFTCRFTPGHQYLRFFLNMALGAERHPERYDPRGEPPLVLRALALHAYAGHGYTAALPIWFQRALFALLAPVARLRGYRLDVPPVRAGRG</sequence>
<reference evidence="2" key="2">
    <citation type="submission" date="2021-08" db="EMBL/GenBank/DDBJ databases">
        <authorList>
            <person name="Tani A."/>
            <person name="Ola A."/>
            <person name="Ogura Y."/>
            <person name="Katsura K."/>
            <person name="Hayashi T."/>
        </authorList>
    </citation>
    <scope>NUCLEOTIDE SEQUENCE</scope>
    <source>
        <strain evidence="2">KCTC 52305</strain>
    </source>
</reference>
<dbReference type="RefSeq" id="WP_128561495.1">
    <property type="nucleotide sequence ID" value="NZ_QOWC01000004.1"/>
</dbReference>
<evidence type="ECO:0000313" key="3">
    <source>
        <dbReference type="Proteomes" id="UP001055167"/>
    </source>
</evidence>
<dbReference type="Proteomes" id="UP001055167">
    <property type="component" value="Unassembled WGS sequence"/>
</dbReference>
<reference evidence="2" key="1">
    <citation type="journal article" date="2021" name="Front. Microbiol.">
        <title>Comprehensive Comparative Genomics and Phenotyping of Methylobacterium Species.</title>
        <authorList>
            <person name="Alessa O."/>
            <person name="Ogura Y."/>
            <person name="Fujitani Y."/>
            <person name="Takami H."/>
            <person name="Hayashi T."/>
            <person name="Sahin N."/>
            <person name="Tani A."/>
        </authorList>
    </citation>
    <scope>NUCLEOTIDE SEQUENCE</scope>
    <source>
        <strain evidence="2">KCTC 52305</strain>
    </source>
</reference>
<comment type="caution">
    <text evidence="2">The sequence shown here is derived from an EMBL/GenBank/DDBJ whole genome shotgun (WGS) entry which is preliminary data.</text>
</comment>
<dbReference type="SMART" id="SM00835">
    <property type="entry name" value="Cupin_1"/>
    <property type="match status" value="1"/>
</dbReference>
<dbReference type="InterPro" id="IPR013096">
    <property type="entry name" value="Cupin_2"/>
</dbReference>
<dbReference type="Pfam" id="PF07883">
    <property type="entry name" value="Cupin_2"/>
    <property type="match status" value="1"/>
</dbReference>